<keyword evidence="1" id="KW-0472">Membrane</keyword>
<gene>
    <name evidence="2" type="ORF">UB32_08815</name>
</gene>
<evidence type="ECO:0000313" key="2">
    <source>
        <dbReference type="EMBL" id="KIY22384.1"/>
    </source>
</evidence>
<dbReference type="PATRIC" id="fig|285983.3.peg.280"/>
<evidence type="ECO:0008006" key="4">
    <source>
        <dbReference type="Google" id="ProtNLM"/>
    </source>
</evidence>
<dbReference type="Proteomes" id="UP000032512">
    <property type="component" value="Unassembled WGS sequence"/>
</dbReference>
<evidence type="ECO:0000256" key="1">
    <source>
        <dbReference type="SAM" id="Phobius"/>
    </source>
</evidence>
<organism evidence="2 3">
    <name type="scientific">Mesobacillus subterraneus</name>
    <dbReference type="NCBI Taxonomy" id="285983"/>
    <lineage>
        <taxon>Bacteria</taxon>
        <taxon>Bacillati</taxon>
        <taxon>Bacillota</taxon>
        <taxon>Bacilli</taxon>
        <taxon>Bacillales</taxon>
        <taxon>Bacillaceae</taxon>
        <taxon>Mesobacillus</taxon>
    </lineage>
</organism>
<name>A0A0D6Z9C3_9BACI</name>
<keyword evidence="1" id="KW-1133">Transmembrane helix</keyword>
<dbReference type="OrthoDB" id="2964362at2"/>
<sequence length="322" mass="35415">MSKNEQGSVLLIVLLMMTVFSIIGITLMGMEANNAKQIAYTGSGIKATNLAEMGVAHMKRATAAILAENKEASLSDTEKLLQTALPSGIAFPINKDSSYPLYKMEDVDILATNNEEQEVIKIVFTSIGIAEDYQERRINAELKIARGEGNGEFPEPDKGMEVSEEDEITSNGPFLTPILYDSHLTISSNHNPVFEKDIYFKNGLTARANTEVAFESNLYLKGESFIESNSNIVVYGDAYIENMDVKQNPSGKGNQGLLCVEGTVRLYGDIESTVTITSQSCETITSAKHYSGIYAKEVVKPSEESDTEKWEVNTLKLEASYR</sequence>
<keyword evidence="1" id="KW-0812">Transmembrane</keyword>
<dbReference type="AlphaFoldDB" id="A0A0D6Z9C3"/>
<reference evidence="2 3" key="1">
    <citation type="submission" date="2015-01" db="EMBL/GenBank/DDBJ databases">
        <title>Draft genome sequences of the supercritical CO2 tolerant bacteria Bacillus subterraneus MITOT1 and Bacillus cereus MIT0214.</title>
        <authorList>
            <person name="Peet K.C."/>
            <person name="Thompson J.R."/>
        </authorList>
    </citation>
    <scope>NUCLEOTIDE SEQUENCE [LARGE SCALE GENOMIC DNA]</scope>
    <source>
        <strain evidence="2 3">MITOT1</strain>
    </source>
</reference>
<accession>A0A0D6Z9C3</accession>
<proteinExistence type="predicted"/>
<protein>
    <recommendedName>
        <fullName evidence="4">Type 4 fimbrial biogenesis protein PilX N-terminal domain-containing protein</fullName>
    </recommendedName>
</protein>
<keyword evidence="3" id="KW-1185">Reference proteome</keyword>
<dbReference type="RefSeq" id="WP_044392982.1">
    <property type="nucleotide sequence ID" value="NZ_JXIQ01000071.1"/>
</dbReference>
<comment type="caution">
    <text evidence="2">The sequence shown here is derived from an EMBL/GenBank/DDBJ whole genome shotgun (WGS) entry which is preliminary data.</text>
</comment>
<feature type="transmembrane region" description="Helical" evidence="1">
    <location>
        <begin position="9"/>
        <end position="30"/>
    </location>
</feature>
<evidence type="ECO:0000313" key="3">
    <source>
        <dbReference type="Proteomes" id="UP000032512"/>
    </source>
</evidence>
<dbReference type="EMBL" id="JXIQ01000071">
    <property type="protein sequence ID" value="KIY22384.1"/>
    <property type="molecule type" value="Genomic_DNA"/>
</dbReference>